<dbReference type="InterPro" id="IPR007751">
    <property type="entry name" value="DUF676_lipase-like"/>
</dbReference>
<keyword evidence="4" id="KW-1133">Transmembrane helix</keyword>
<dbReference type="GO" id="GO:0016042">
    <property type="term" value="P:lipid catabolic process"/>
    <property type="evidence" value="ECO:0007669"/>
    <property type="project" value="UniProtKB-KW"/>
</dbReference>
<keyword evidence="2" id="KW-0443">Lipid metabolism</keyword>
<dbReference type="OrthoDB" id="273452at2759"/>
<reference evidence="6 7" key="1">
    <citation type="journal article" date="2018" name="Mol. Ecol.">
        <title>The obligate alkalophilic soda-lake fungus Sodiomyces alkalinus has shifted to a protein diet.</title>
        <authorList>
            <person name="Grum-Grzhimaylo A.A."/>
            <person name="Falkoski D.L."/>
            <person name="van den Heuvel J."/>
            <person name="Valero-Jimenez C.A."/>
            <person name="Min B."/>
            <person name="Choi I.G."/>
            <person name="Lipzen A."/>
            <person name="Daum C.G."/>
            <person name="Aanen D.K."/>
            <person name="Tsang A."/>
            <person name="Henrissat B."/>
            <person name="Bilanenko E.N."/>
            <person name="de Vries R.P."/>
            <person name="van Kan J.A.L."/>
            <person name="Grigoriev I.V."/>
            <person name="Debets A.J.M."/>
        </authorList>
    </citation>
    <scope>NUCLEOTIDE SEQUENCE [LARGE SCALE GENOMIC DNA]</scope>
    <source>
        <strain evidence="6 7">F11</strain>
    </source>
</reference>
<feature type="transmembrane region" description="Helical" evidence="4">
    <location>
        <begin position="268"/>
        <end position="291"/>
    </location>
</feature>
<keyword evidence="4" id="KW-0472">Membrane</keyword>
<sequence length="456" mass="51359">MDYTGGSAEAEHLCVLVHGLWGNPNHMVSIAKSLRSQYPADKLYLLLAKRNSGSFTYDGIERGGERVCSEIEEELRLIKARGGNITKLSIVGYSLGGLVARYAVGLLYAKGILDRLECMNFTTFATPHLGVRTPLRGWHNHIWNVLGARTLSASGQQLFTIDKFRNTGQPLLAVLADPNSIFMSGLRKFRRHTLYSNIVNDRSAVYYTTCISKTDPYTNLDETSVAYLPGYEDVILDPNTPVRPRPKPSRQASFASVSAAGVTWLRRIPFLLTVAVLVPVGILFFLVNSFIQNFRSSQRIRLHEKGLAGVSIGDYRGFPLWINEIRTEMEQAYEALNNAQDQAYLANETDEDDDKPGSEGDENGADGDCDTMDEASRKLLAHERRMSVPAQPTLALAPYQFRMVQSLDSLGWRKYPVWIHQDRHSHAAMIVRWEKKTFAEGKVVLRHWLNEEFIVY</sequence>
<evidence type="ECO:0000259" key="5">
    <source>
        <dbReference type="Pfam" id="PF05057"/>
    </source>
</evidence>
<dbReference type="AlphaFoldDB" id="A0A3N2Q475"/>
<evidence type="ECO:0000256" key="4">
    <source>
        <dbReference type="SAM" id="Phobius"/>
    </source>
</evidence>
<comment type="similarity">
    <text evidence="1">Belongs to the putative lipase ROG1 family.</text>
</comment>
<accession>A0A3N2Q475</accession>
<dbReference type="EMBL" id="ML119052">
    <property type="protein sequence ID" value="ROT41507.1"/>
    <property type="molecule type" value="Genomic_DNA"/>
</dbReference>
<dbReference type="InterPro" id="IPR044294">
    <property type="entry name" value="Lipase-like"/>
</dbReference>
<dbReference type="PANTHER" id="PTHR12482">
    <property type="entry name" value="LIPASE ROG1-RELATED-RELATED"/>
    <property type="match status" value="1"/>
</dbReference>
<keyword evidence="7" id="KW-1185">Reference proteome</keyword>
<dbReference type="PANTHER" id="PTHR12482:SF65">
    <property type="entry name" value="ESTERASE, PUTATIVE (AFU_ORTHOLOGUE AFUA_3G12320)-RELATED"/>
    <property type="match status" value="1"/>
</dbReference>
<dbReference type="SUPFAM" id="SSF53474">
    <property type="entry name" value="alpha/beta-Hydrolases"/>
    <property type="match status" value="1"/>
</dbReference>
<dbReference type="InterPro" id="IPR029058">
    <property type="entry name" value="AB_hydrolase_fold"/>
</dbReference>
<feature type="region of interest" description="Disordered" evidence="3">
    <location>
        <begin position="347"/>
        <end position="371"/>
    </location>
</feature>
<evidence type="ECO:0000256" key="3">
    <source>
        <dbReference type="SAM" id="MobiDB-lite"/>
    </source>
</evidence>
<gene>
    <name evidence="6" type="ORF">SODALDRAFT_331244</name>
</gene>
<feature type="domain" description="DUF676" evidence="5">
    <location>
        <begin position="9"/>
        <end position="209"/>
    </location>
</feature>
<proteinExistence type="inferred from homology"/>
<dbReference type="RefSeq" id="XP_028469313.1">
    <property type="nucleotide sequence ID" value="XM_028611410.1"/>
</dbReference>
<name>A0A3N2Q475_SODAK</name>
<keyword evidence="2" id="KW-0442">Lipid degradation</keyword>
<feature type="compositionally biased region" description="Acidic residues" evidence="3">
    <location>
        <begin position="348"/>
        <end position="371"/>
    </location>
</feature>
<keyword evidence="4" id="KW-0812">Transmembrane</keyword>
<dbReference type="GO" id="GO:0047372">
    <property type="term" value="F:monoacylglycerol lipase activity"/>
    <property type="evidence" value="ECO:0007669"/>
    <property type="project" value="TreeGrafter"/>
</dbReference>
<dbReference type="Gene3D" id="3.40.50.1820">
    <property type="entry name" value="alpha/beta hydrolase"/>
    <property type="match status" value="1"/>
</dbReference>
<dbReference type="Proteomes" id="UP000272025">
    <property type="component" value="Unassembled WGS sequence"/>
</dbReference>
<dbReference type="Pfam" id="PF05057">
    <property type="entry name" value="DUF676"/>
    <property type="match status" value="1"/>
</dbReference>
<evidence type="ECO:0000256" key="2">
    <source>
        <dbReference type="ARBA" id="ARBA00022963"/>
    </source>
</evidence>
<dbReference type="GeneID" id="39579888"/>
<dbReference type="GO" id="GO:0004622">
    <property type="term" value="F:phosphatidylcholine lysophospholipase activity"/>
    <property type="evidence" value="ECO:0007669"/>
    <property type="project" value="TreeGrafter"/>
</dbReference>
<organism evidence="6 7">
    <name type="scientific">Sodiomyces alkalinus (strain CBS 110278 / VKM F-3762 / F11)</name>
    <name type="common">Alkaliphilic filamentous fungus</name>
    <dbReference type="NCBI Taxonomy" id="1314773"/>
    <lineage>
        <taxon>Eukaryota</taxon>
        <taxon>Fungi</taxon>
        <taxon>Dikarya</taxon>
        <taxon>Ascomycota</taxon>
        <taxon>Pezizomycotina</taxon>
        <taxon>Sordariomycetes</taxon>
        <taxon>Hypocreomycetidae</taxon>
        <taxon>Glomerellales</taxon>
        <taxon>Plectosphaerellaceae</taxon>
        <taxon>Sodiomyces</taxon>
    </lineage>
</organism>
<protein>
    <submittedName>
        <fullName evidence="6">DUF676-domain-containing protein</fullName>
    </submittedName>
</protein>
<dbReference type="GO" id="GO:0005811">
    <property type="term" value="C:lipid droplet"/>
    <property type="evidence" value="ECO:0007669"/>
    <property type="project" value="TreeGrafter"/>
</dbReference>
<evidence type="ECO:0000313" key="7">
    <source>
        <dbReference type="Proteomes" id="UP000272025"/>
    </source>
</evidence>
<evidence type="ECO:0000313" key="6">
    <source>
        <dbReference type="EMBL" id="ROT41507.1"/>
    </source>
</evidence>
<evidence type="ECO:0000256" key="1">
    <source>
        <dbReference type="ARBA" id="ARBA00007920"/>
    </source>
</evidence>